<dbReference type="GO" id="GO:0043565">
    <property type="term" value="F:sequence-specific DNA binding"/>
    <property type="evidence" value="ECO:0007669"/>
    <property type="project" value="InterPro"/>
</dbReference>
<dbReference type="Pfam" id="PF02198">
    <property type="entry name" value="SAM_PNT"/>
    <property type="match status" value="1"/>
</dbReference>
<dbReference type="AlphaFoldDB" id="A0A6G0ZJB6"/>
<evidence type="ECO:0000313" key="2">
    <source>
        <dbReference type="EMBL" id="KAF0770683.1"/>
    </source>
</evidence>
<sequence>MSMELSKKYHPLDWTNDHVAAWLKWCSKHLELCPIPKSHDFPNTGYELCSLDRTEFDRRSRNRRSGRLLLLHLSLLRQQVTGTPPSPSLTTPEDGDLLNSSNSMYTCLVIDNFIITIHPEDAKLNC</sequence>
<proteinExistence type="predicted"/>
<evidence type="ECO:0000259" key="1">
    <source>
        <dbReference type="PROSITE" id="PS51433"/>
    </source>
</evidence>
<dbReference type="OrthoDB" id="10067219at2759"/>
<dbReference type="SUPFAM" id="SSF47769">
    <property type="entry name" value="SAM/Pointed domain"/>
    <property type="match status" value="1"/>
</dbReference>
<dbReference type="SMART" id="SM00251">
    <property type="entry name" value="SAM_PNT"/>
    <property type="match status" value="1"/>
</dbReference>
<keyword evidence="2" id="KW-0238">DNA-binding</keyword>
<evidence type="ECO:0000313" key="3">
    <source>
        <dbReference type="Proteomes" id="UP000478052"/>
    </source>
</evidence>
<comment type="caution">
    <text evidence="2">The sequence shown here is derived from an EMBL/GenBank/DDBJ whole genome shotgun (WGS) entry which is preliminary data.</text>
</comment>
<dbReference type="PROSITE" id="PS51433">
    <property type="entry name" value="PNT"/>
    <property type="match status" value="1"/>
</dbReference>
<feature type="domain" description="PNT" evidence="1">
    <location>
        <begin position="1"/>
        <end position="80"/>
    </location>
</feature>
<keyword evidence="3" id="KW-1185">Reference proteome</keyword>
<name>A0A6G0ZJB6_APHCR</name>
<dbReference type="InterPro" id="IPR003118">
    <property type="entry name" value="Pointed_dom"/>
</dbReference>
<reference evidence="2 3" key="1">
    <citation type="submission" date="2019-08" db="EMBL/GenBank/DDBJ databases">
        <title>Whole genome of Aphis craccivora.</title>
        <authorList>
            <person name="Voronova N.V."/>
            <person name="Shulinski R.S."/>
            <person name="Bandarenka Y.V."/>
            <person name="Zhorov D.G."/>
            <person name="Warner D."/>
        </authorList>
    </citation>
    <scope>NUCLEOTIDE SEQUENCE [LARGE SCALE GENOMIC DNA]</scope>
    <source>
        <strain evidence="2">180601</strain>
        <tissue evidence="2">Whole Body</tissue>
    </source>
</reference>
<organism evidence="2 3">
    <name type="scientific">Aphis craccivora</name>
    <name type="common">Cowpea aphid</name>
    <dbReference type="NCBI Taxonomy" id="307492"/>
    <lineage>
        <taxon>Eukaryota</taxon>
        <taxon>Metazoa</taxon>
        <taxon>Ecdysozoa</taxon>
        <taxon>Arthropoda</taxon>
        <taxon>Hexapoda</taxon>
        <taxon>Insecta</taxon>
        <taxon>Pterygota</taxon>
        <taxon>Neoptera</taxon>
        <taxon>Paraneoptera</taxon>
        <taxon>Hemiptera</taxon>
        <taxon>Sternorrhyncha</taxon>
        <taxon>Aphidomorpha</taxon>
        <taxon>Aphidoidea</taxon>
        <taxon>Aphididae</taxon>
        <taxon>Aphidini</taxon>
        <taxon>Aphis</taxon>
        <taxon>Aphis</taxon>
    </lineage>
</organism>
<dbReference type="Proteomes" id="UP000478052">
    <property type="component" value="Unassembled WGS sequence"/>
</dbReference>
<accession>A0A6G0ZJB6</accession>
<dbReference type="Gene3D" id="1.10.150.50">
    <property type="entry name" value="Transcription Factor, Ets-1"/>
    <property type="match status" value="1"/>
</dbReference>
<dbReference type="InterPro" id="IPR013761">
    <property type="entry name" value="SAM/pointed_sf"/>
</dbReference>
<protein>
    <submittedName>
        <fullName evidence="2">DNA-binding protein D-ETS-6-like</fullName>
    </submittedName>
</protein>
<dbReference type="EMBL" id="VUJU01000398">
    <property type="protein sequence ID" value="KAF0770683.1"/>
    <property type="molecule type" value="Genomic_DNA"/>
</dbReference>
<gene>
    <name evidence="2" type="ORF">FWK35_00001878</name>
</gene>